<reference evidence="2" key="1">
    <citation type="submission" date="2024-06" db="EMBL/GenBank/DDBJ databases">
        <authorList>
            <person name="Liu X."/>
            <person name="Lenzi L."/>
            <person name="Haldenby T S."/>
            <person name="Uol C."/>
        </authorList>
    </citation>
    <scope>NUCLEOTIDE SEQUENCE</scope>
</reference>
<evidence type="ECO:0000313" key="3">
    <source>
        <dbReference type="Proteomes" id="UP001497525"/>
    </source>
</evidence>
<comment type="caution">
    <text evidence="2">The sequence shown here is derived from an EMBL/GenBank/DDBJ whole genome shotgun (WGS) entry which is preliminary data.</text>
</comment>
<gene>
    <name evidence="2" type="ORF">CDAUBV1_LOCUS16651</name>
</gene>
<dbReference type="EMBL" id="CAXLJL010000867">
    <property type="protein sequence ID" value="CAL5141404.1"/>
    <property type="molecule type" value="Genomic_DNA"/>
</dbReference>
<evidence type="ECO:0000313" key="2">
    <source>
        <dbReference type="EMBL" id="CAL5141404.1"/>
    </source>
</evidence>
<proteinExistence type="predicted"/>
<organism evidence="2 3">
    <name type="scientific">Calicophoron daubneyi</name>
    <name type="common">Rumen fluke</name>
    <name type="synonym">Paramphistomum daubneyi</name>
    <dbReference type="NCBI Taxonomy" id="300641"/>
    <lineage>
        <taxon>Eukaryota</taxon>
        <taxon>Metazoa</taxon>
        <taxon>Spiralia</taxon>
        <taxon>Lophotrochozoa</taxon>
        <taxon>Platyhelminthes</taxon>
        <taxon>Trematoda</taxon>
        <taxon>Digenea</taxon>
        <taxon>Plagiorchiida</taxon>
        <taxon>Pronocephalata</taxon>
        <taxon>Paramphistomoidea</taxon>
        <taxon>Paramphistomidae</taxon>
        <taxon>Calicophoron</taxon>
    </lineage>
</organism>
<dbReference type="AlphaFoldDB" id="A0AAV2TVC6"/>
<sequence>MHAIETENNRSHFVSGNPVTMPSVSSLSITVNYSMFQIPKALNFSAPTLSKAYLFCAPQKYGPTYRTAYLYFNATNLGLNEGGHGCIRYIAEQIEEAINLDVQKLFTVEGHSDLRKVESDILYASDLKSKFLGVRPVIFQDSIYNYAYFLTYFIYDQSPNELSRLSETAKNVLHAASPYDNVAYLYSFDYGLTVEGLAGKLGLSCSKVRSRRTECLENLAQSLMQAKKLETCEITADILKHFVESQTLVIRGTIEFDYICLSERTFRMTPEGEKHLNFRAKSKKYENFSTTFESKGFRKLMSEISCSSKREPGANELTNHQNYFEEIIISETPLAVLDEANPDTPTTTRKHKRNPMTNKETTRKITIMPSTNAAYHVITPERLALLAVLCLTRLI</sequence>
<protein>
    <submittedName>
        <fullName evidence="2">Uncharacterized protein</fullName>
    </submittedName>
</protein>
<name>A0AAV2TVC6_CALDB</name>
<dbReference type="Proteomes" id="UP001497525">
    <property type="component" value="Unassembled WGS sequence"/>
</dbReference>
<feature type="region of interest" description="Disordered" evidence="1">
    <location>
        <begin position="338"/>
        <end position="359"/>
    </location>
</feature>
<evidence type="ECO:0000256" key="1">
    <source>
        <dbReference type="SAM" id="MobiDB-lite"/>
    </source>
</evidence>
<accession>A0AAV2TVC6</accession>